<dbReference type="InterPro" id="IPR033452">
    <property type="entry name" value="GH30_C"/>
</dbReference>
<dbReference type="EMBL" id="QXFJ01000031">
    <property type="protein sequence ID" value="RIV67638.1"/>
    <property type="molecule type" value="Genomic_DNA"/>
</dbReference>
<reference evidence="10 12" key="2">
    <citation type="submission" date="2019-07" db="EMBL/GenBank/DDBJ databases">
        <title>Draft genome of two Muricauda strains isolated from deep sea.</title>
        <authorList>
            <person name="Sun C."/>
        </authorList>
    </citation>
    <scope>NUCLEOTIDE SEQUENCE [LARGE SCALE GENOMIC DNA]</scope>
    <source>
        <strain evidence="10 12">NH166</strain>
    </source>
</reference>
<protein>
    <submittedName>
        <fullName evidence="9">Glucosylceramidase</fullName>
    </submittedName>
</protein>
<dbReference type="InterPro" id="IPR013780">
    <property type="entry name" value="Glyco_hydro_b"/>
</dbReference>
<keyword evidence="4" id="KW-0326">Glycosidase</keyword>
<comment type="caution">
    <text evidence="9">The sequence shown here is derived from an EMBL/GenBank/DDBJ whole genome shotgun (WGS) entry which is preliminary data.</text>
</comment>
<dbReference type="EMBL" id="VNWL01000030">
    <property type="protein sequence ID" value="TXJ99463.1"/>
    <property type="molecule type" value="Genomic_DNA"/>
</dbReference>
<accession>A0A418N2T4</accession>
<dbReference type="AlphaFoldDB" id="A0A418N2T4"/>
<evidence type="ECO:0000256" key="1">
    <source>
        <dbReference type="ARBA" id="ARBA00005382"/>
    </source>
</evidence>
<dbReference type="GO" id="GO:0004348">
    <property type="term" value="F:glucosylceramidase activity"/>
    <property type="evidence" value="ECO:0007669"/>
    <property type="project" value="InterPro"/>
</dbReference>
<feature type="chain" id="PRO_5019322167" evidence="6">
    <location>
        <begin position="26"/>
        <end position="491"/>
    </location>
</feature>
<feature type="region of interest" description="Disordered" evidence="5">
    <location>
        <begin position="24"/>
        <end position="48"/>
    </location>
</feature>
<evidence type="ECO:0000313" key="12">
    <source>
        <dbReference type="Proteomes" id="UP000321528"/>
    </source>
</evidence>
<feature type="domain" description="Glycosyl hydrolase family 30 beta sandwich" evidence="8">
    <location>
        <begin position="428"/>
        <end position="487"/>
    </location>
</feature>
<dbReference type="InterPro" id="IPR001139">
    <property type="entry name" value="Glyco_hydro_30"/>
</dbReference>
<feature type="signal peptide" evidence="6">
    <location>
        <begin position="1"/>
        <end position="25"/>
    </location>
</feature>
<reference evidence="9 11" key="1">
    <citation type="submission" date="2018-08" db="EMBL/GenBank/DDBJ databases">
        <title>Proposal of Muricauda 72 sp.nov. and Muricauda NH166 sp.nov., isolated from seawater.</title>
        <authorList>
            <person name="Cheng H."/>
            <person name="Wu Y.-H."/>
            <person name="Guo L.-L."/>
            <person name="Xu X.-W."/>
        </authorList>
    </citation>
    <scope>NUCLEOTIDE SEQUENCE [LARGE SCALE GENOMIC DNA]</scope>
    <source>
        <strain evidence="9 11">NH166</strain>
    </source>
</reference>
<evidence type="ECO:0000256" key="2">
    <source>
        <dbReference type="ARBA" id="ARBA00022729"/>
    </source>
</evidence>
<sequence>MNTKNILIAASFAIGLLLVHCSSSTDDGGSDSPTPNPPNTGTPPTVSESVDVWLTKPDKSVLLTKQANALPFGTNPNNYPNIEVNPSLTYQTIDGFGFTLTGGSAEVINQLSTGDRNELLQELFGTSENDISISYVRVSIGASDLNAGPFTYDDMPDGETDESLDNFSLDQDREGVITVLKEILEISPNIKILGSPWSAPVWMKDNGSFVGGSLKPEYYGVYAQYFVKYIQAMEAEGITIDAITIQNEPMHDGNNPSMVMTAEEQAEFIKNHLGPAFEEANISTKIIVWDHNCDNPQYPITVLSDPDAYPYVDGSAFHLYNGDISALSTVHNSFPEKNLYFTEQYTSSNGSFDGDLKWHVKNVIIGSMRNWSRNALEWNLANDESFGPHTDGGCSICKGGLTISSGGNITRNVGYYIVAHASKFVPQGSTRISSNISGNLQNVAFKTPDDNIVLLVENDGDALESFNIKYKNEWTSTSLSPGAVATYIWKQ</sequence>
<name>A0A418N2T4_9FLAO</name>
<dbReference type="Gene3D" id="3.20.20.80">
    <property type="entry name" value="Glycosidases"/>
    <property type="match status" value="1"/>
</dbReference>
<dbReference type="Gene3D" id="2.60.40.1180">
    <property type="entry name" value="Golgi alpha-mannosidase II"/>
    <property type="match status" value="1"/>
</dbReference>
<dbReference type="PANTHER" id="PTHR11069">
    <property type="entry name" value="GLUCOSYLCERAMIDASE"/>
    <property type="match status" value="1"/>
</dbReference>
<dbReference type="InterPro" id="IPR017853">
    <property type="entry name" value="GH"/>
</dbReference>
<keyword evidence="12" id="KW-1185">Reference proteome</keyword>
<dbReference type="Pfam" id="PF17189">
    <property type="entry name" value="Glyco_hydro_30C"/>
    <property type="match status" value="1"/>
</dbReference>
<evidence type="ECO:0000256" key="3">
    <source>
        <dbReference type="ARBA" id="ARBA00022801"/>
    </source>
</evidence>
<evidence type="ECO:0000313" key="10">
    <source>
        <dbReference type="EMBL" id="TXJ99463.1"/>
    </source>
</evidence>
<evidence type="ECO:0000313" key="11">
    <source>
        <dbReference type="Proteomes" id="UP000284189"/>
    </source>
</evidence>
<feature type="compositionally biased region" description="Low complexity" evidence="5">
    <location>
        <begin position="24"/>
        <end position="33"/>
    </location>
</feature>
<evidence type="ECO:0000259" key="8">
    <source>
        <dbReference type="Pfam" id="PF17189"/>
    </source>
</evidence>
<keyword evidence="2 6" id="KW-0732">Signal</keyword>
<feature type="domain" description="Glycosyl hydrolase family 30 TIM-barrel" evidence="7">
    <location>
        <begin position="93"/>
        <end position="393"/>
    </location>
</feature>
<dbReference type="Pfam" id="PF02055">
    <property type="entry name" value="Glyco_hydro_30"/>
    <property type="match status" value="1"/>
</dbReference>
<keyword evidence="3 4" id="KW-0378">Hydrolase</keyword>
<dbReference type="InterPro" id="IPR033453">
    <property type="entry name" value="Glyco_hydro_30_TIM-barrel"/>
</dbReference>
<gene>
    <name evidence="9" type="ORF">D2U88_19130</name>
    <name evidence="10" type="ORF">FQ019_18910</name>
</gene>
<evidence type="ECO:0000256" key="5">
    <source>
        <dbReference type="SAM" id="MobiDB-lite"/>
    </source>
</evidence>
<organism evidence="9 11">
    <name type="scientific">Flagellimonas aequoris</name>
    <dbReference type="NCBI Taxonomy" id="2306997"/>
    <lineage>
        <taxon>Bacteria</taxon>
        <taxon>Pseudomonadati</taxon>
        <taxon>Bacteroidota</taxon>
        <taxon>Flavobacteriia</taxon>
        <taxon>Flavobacteriales</taxon>
        <taxon>Flavobacteriaceae</taxon>
        <taxon>Flagellimonas</taxon>
    </lineage>
</organism>
<dbReference type="PANTHER" id="PTHR11069:SF23">
    <property type="entry name" value="LYSOSOMAL ACID GLUCOSYLCERAMIDASE"/>
    <property type="match status" value="1"/>
</dbReference>
<proteinExistence type="inferred from homology"/>
<comment type="similarity">
    <text evidence="1 4">Belongs to the glycosyl hydrolase 30 family.</text>
</comment>
<dbReference type="Proteomes" id="UP000284189">
    <property type="component" value="Unassembled WGS sequence"/>
</dbReference>
<dbReference type="SUPFAM" id="SSF51445">
    <property type="entry name" value="(Trans)glycosidases"/>
    <property type="match status" value="1"/>
</dbReference>
<evidence type="ECO:0000259" key="7">
    <source>
        <dbReference type="Pfam" id="PF02055"/>
    </source>
</evidence>
<evidence type="ECO:0000313" key="9">
    <source>
        <dbReference type="EMBL" id="RIV67638.1"/>
    </source>
</evidence>
<dbReference type="OrthoDB" id="9806701at2"/>
<dbReference type="GO" id="GO:0016020">
    <property type="term" value="C:membrane"/>
    <property type="evidence" value="ECO:0007669"/>
    <property type="project" value="GOC"/>
</dbReference>
<evidence type="ECO:0000256" key="6">
    <source>
        <dbReference type="SAM" id="SignalP"/>
    </source>
</evidence>
<dbReference type="GO" id="GO:0006680">
    <property type="term" value="P:glucosylceramide catabolic process"/>
    <property type="evidence" value="ECO:0007669"/>
    <property type="project" value="TreeGrafter"/>
</dbReference>
<dbReference type="Proteomes" id="UP000321528">
    <property type="component" value="Unassembled WGS sequence"/>
</dbReference>
<dbReference type="RefSeq" id="WP_119642167.1">
    <property type="nucleotide sequence ID" value="NZ_QXFJ01000031.1"/>
</dbReference>
<evidence type="ECO:0000256" key="4">
    <source>
        <dbReference type="RuleBase" id="RU361188"/>
    </source>
</evidence>